<accession>U5DMV1</accession>
<dbReference type="GO" id="GO:0008381">
    <property type="term" value="F:mechanosensitive monoatomic ion channel activity"/>
    <property type="evidence" value="ECO:0007669"/>
    <property type="project" value="InterPro"/>
</dbReference>
<sequence>MVRATHMMLSFSTPHLAQGAPQALNSIADTFAGFVGDAIVAVIYLLAGFVIAFVAARLVRTALHQTDLDNRLASWLAGRESGETVPMEKWAGDIVFWVIVLFALVASLQALKLDAVTEPLNTLLDRITSFVPQVGGALLLLALAWLLATLARLLTTRMLRAMEMDRRFGQQIVGQDENAEPLSASETIGNTLYWFVFLLFLPSILSTLQLEGTLVPVQGMLDSILAVLPNIFGAVLIGSIGWAVAQVVRRAVTNLLLSSGAERLGARLGMNGSEEGQSLSGIVGTLVYVLVLIPVAIAALQTLEIEAISEPAIAMLDRVLSALPKIFTAGLILFLAFLGGQFVRELVASVLKSVGFDNLFEWLGITLNADDVAGEPPTDVVAPQETAGETTSEPSSRLHVQTPSEFAGTVTLVGLLLFATLAAVNVLEIDALTILIAGIVEISGRVLSGMVVLAIGLFFANLSFKLVQSSGVRQSRFLAQSARVAITIFSIALSLDQIGIASDIVNLAFGLLFGAIAVAIALAFGLGGRDIAAEQAREWLESFKSDDNE</sequence>
<feature type="transmembrane region" description="Helical" evidence="2">
    <location>
        <begin position="433"/>
        <end position="460"/>
    </location>
</feature>
<dbReference type="PANTHER" id="PTHR30221:SF1">
    <property type="entry name" value="SMALL-CONDUCTANCE MECHANOSENSITIVE CHANNEL"/>
    <property type="match status" value="1"/>
</dbReference>
<dbReference type="Pfam" id="PF05552">
    <property type="entry name" value="MS_channel_1st_1"/>
    <property type="match status" value="3"/>
</dbReference>
<reference evidence="3 4" key="1">
    <citation type="submission" date="2013-05" db="EMBL/GenBank/DDBJ databases">
        <title>Draft genome sequence of Rubidibacter lacunae KORDI 51-2.</title>
        <authorList>
            <person name="Choi D.H."/>
            <person name="Noh J.H."/>
            <person name="Kwon K.-K."/>
            <person name="Lee J.-H."/>
            <person name="Ryu J.-Y."/>
        </authorList>
    </citation>
    <scope>NUCLEOTIDE SEQUENCE [LARGE SCALE GENOMIC DNA]</scope>
    <source>
        <strain evidence="3 4">KORDI 51-2</strain>
    </source>
</reference>
<feature type="transmembrane region" description="Helical" evidence="2">
    <location>
        <begin position="224"/>
        <end position="245"/>
    </location>
</feature>
<feature type="compositionally biased region" description="Polar residues" evidence="1">
    <location>
        <begin position="387"/>
        <end position="398"/>
    </location>
</feature>
<dbReference type="InterPro" id="IPR008910">
    <property type="entry name" value="MSC_TM_helix"/>
</dbReference>
<feature type="transmembrane region" description="Helical" evidence="2">
    <location>
        <begin position="507"/>
        <end position="527"/>
    </location>
</feature>
<organism evidence="3 4">
    <name type="scientific">Rubidibacter lacunae KORDI 51-2</name>
    <dbReference type="NCBI Taxonomy" id="582515"/>
    <lineage>
        <taxon>Bacteria</taxon>
        <taxon>Bacillati</taxon>
        <taxon>Cyanobacteriota</taxon>
        <taxon>Cyanophyceae</taxon>
        <taxon>Oscillatoriophycideae</taxon>
        <taxon>Chroococcales</taxon>
        <taxon>Aphanothecaceae</taxon>
        <taxon>Rubidibacter</taxon>
    </lineage>
</organism>
<keyword evidence="2" id="KW-0472">Membrane</keyword>
<name>U5DMV1_9CHRO</name>
<evidence type="ECO:0000256" key="2">
    <source>
        <dbReference type="SAM" id="Phobius"/>
    </source>
</evidence>
<dbReference type="eggNOG" id="COG0668">
    <property type="taxonomic scope" value="Bacteria"/>
</dbReference>
<feature type="transmembrane region" description="Helical" evidence="2">
    <location>
        <begin position="94"/>
        <end position="111"/>
    </location>
</feature>
<feature type="transmembrane region" description="Helical" evidence="2">
    <location>
        <begin position="481"/>
        <end position="501"/>
    </location>
</feature>
<feature type="transmembrane region" description="Helical" evidence="2">
    <location>
        <begin position="322"/>
        <end position="343"/>
    </location>
</feature>
<feature type="transmembrane region" description="Helical" evidence="2">
    <location>
        <begin position="131"/>
        <end position="154"/>
    </location>
</feature>
<dbReference type="InParanoid" id="U5DMV1"/>
<dbReference type="EMBL" id="ASSJ01000030">
    <property type="protein sequence ID" value="ERN42167.1"/>
    <property type="molecule type" value="Genomic_DNA"/>
</dbReference>
<dbReference type="PATRIC" id="fig|582515.4.peg.1227"/>
<evidence type="ECO:0000256" key="1">
    <source>
        <dbReference type="SAM" id="MobiDB-lite"/>
    </source>
</evidence>
<dbReference type="InterPro" id="IPR045275">
    <property type="entry name" value="MscS_archaea/bacteria_type"/>
</dbReference>
<dbReference type="RefSeq" id="WP_022605459.1">
    <property type="nucleotide sequence ID" value="NZ_ASSJ01000030.1"/>
</dbReference>
<keyword evidence="2" id="KW-1133">Transmembrane helix</keyword>
<evidence type="ECO:0000313" key="4">
    <source>
        <dbReference type="Proteomes" id="UP000016960"/>
    </source>
</evidence>
<evidence type="ECO:0000313" key="3">
    <source>
        <dbReference type="EMBL" id="ERN42167.1"/>
    </source>
</evidence>
<dbReference type="Gene3D" id="1.10.287.1260">
    <property type="match status" value="1"/>
</dbReference>
<dbReference type="STRING" id="582515.KR51_00010960"/>
<dbReference type="AlphaFoldDB" id="U5DMV1"/>
<dbReference type="Proteomes" id="UP000016960">
    <property type="component" value="Unassembled WGS sequence"/>
</dbReference>
<dbReference type="NCBIfam" id="NF033912">
    <property type="entry name" value="msc"/>
    <property type="match status" value="1"/>
</dbReference>
<dbReference type="FunCoup" id="U5DMV1">
    <property type="interactions" value="5"/>
</dbReference>
<keyword evidence="4" id="KW-1185">Reference proteome</keyword>
<feature type="region of interest" description="Disordered" evidence="1">
    <location>
        <begin position="378"/>
        <end position="398"/>
    </location>
</feature>
<comment type="caution">
    <text evidence="3">The sequence shown here is derived from an EMBL/GenBank/DDBJ whole genome shotgun (WGS) entry which is preliminary data.</text>
</comment>
<dbReference type="eggNOG" id="COG4447">
    <property type="taxonomic scope" value="Bacteria"/>
</dbReference>
<gene>
    <name evidence="3" type="ORF">KR51_00010960</name>
</gene>
<feature type="transmembrane region" description="Helical" evidence="2">
    <location>
        <begin position="279"/>
        <end position="302"/>
    </location>
</feature>
<keyword evidence="2" id="KW-0812">Transmembrane</keyword>
<dbReference type="PANTHER" id="PTHR30221">
    <property type="entry name" value="SMALL-CONDUCTANCE MECHANOSENSITIVE CHANNEL"/>
    <property type="match status" value="1"/>
</dbReference>
<feature type="transmembrane region" description="Helical" evidence="2">
    <location>
        <begin position="406"/>
        <end position="427"/>
    </location>
</feature>
<protein>
    <submittedName>
        <fullName evidence="3">Conserved TM helix</fullName>
    </submittedName>
</protein>
<feature type="transmembrane region" description="Helical" evidence="2">
    <location>
        <begin position="192"/>
        <end position="212"/>
    </location>
</feature>
<proteinExistence type="predicted"/>
<feature type="transmembrane region" description="Helical" evidence="2">
    <location>
        <begin position="35"/>
        <end position="56"/>
    </location>
</feature>